<evidence type="ECO:0000313" key="3">
    <source>
        <dbReference type="EMBL" id="MDA8486632.1"/>
    </source>
</evidence>
<dbReference type="InterPro" id="IPR021333">
    <property type="entry name" value="DUF2946"/>
</dbReference>
<feature type="transmembrane region" description="Helical" evidence="2">
    <location>
        <begin position="12"/>
        <end position="30"/>
    </location>
</feature>
<reference evidence="3 4" key="1">
    <citation type="submission" date="2022-07" db="EMBL/GenBank/DDBJ databases">
        <title>Genome Analysis of Selected Gammaproteobacteria from Nigerian Food snails.</title>
        <authorList>
            <person name="Okafor A.C."/>
        </authorList>
    </citation>
    <scope>NUCLEOTIDE SEQUENCE [LARGE SCALE GENOMIC DNA]</scope>
    <source>
        <strain evidence="3 4">Awg 2</strain>
    </source>
</reference>
<sequence>MKFARQDRSLIAWMLYACVLFNLFACGLHHGQAMGLELSGIGGQFCSGDSASGSAPDGDLGGSAVSGWSGIFKCPLCTGVILGAIAMVLLSWLLGAGRAPLLSRAGGDQHPPRHAWPSANPRASPLA</sequence>
<keyword evidence="2" id="KW-0812">Transmembrane</keyword>
<keyword evidence="2" id="KW-0472">Membrane</keyword>
<dbReference type="EMBL" id="JANEWF010000055">
    <property type="protein sequence ID" value="MDA8486632.1"/>
    <property type="molecule type" value="Genomic_DNA"/>
</dbReference>
<keyword evidence="2" id="KW-1133">Transmembrane helix</keyword>
<keyword evidence="4" id="KW-1185">Reference proteome</keyword>
<evidence type="ECO:0000256" key="1">
    <source>
        <dbReference type="SAM" id="MobiDB-lite"/>
    </source>
</evidence>
<accession>A0ABT4YDD8</accession>
<evidence type="ECO:0000313" key="4">
    <source>
        <dbReference type="Proteomes" id="UP001211689"/>
    </source>
</evidence>
<evidence type="ECO:0000256" key="2">
    <source>
        <dbReference type="SAM" id="Phobius"/>
    </source>
</evidence>
<organism evidence="3 4">
    <name type="scientific">Metapseudomonas resinovorans</name>
    <name type="common">Pseudomonas resinovorans</name>
    <dbReference type="NCBI Taxonomy" id="53412"/>
    <lineage>
        <taxon>Bacteria</taxon>
        <taxon>Pseudomonadati</taxon>
        <taxon>Pseudomonadota</taxon>
        <taxon>Gammaproteobacteria</taxon>
        <taxon>Pseudomonadales</taxon>
        <taxon>Pseudomonadaceae</taxon>
        <taxon>Metapseudomonas</taxon>
    </lineage>
</organism>
<gene>
    <name evidence="3" type="ORF">NNO07_26485</name>
</gene>
<feature type="transmembrane region" description="Helical" evidence="2">
    <location>
        <begin position="70"/>
        <end position="94"/>
    </location>
</feature>
<comment type="caution">
    <text evidence="3">The sequence shown here is derived from an EMBL/GenBank/DDBJ whole genome shotgun (WGS) entry which is preliminary data.</text>
</comment>
<name>A0ABT4YDD8_METRE</name>
<feature type="region of interest" description="Disordered" evidence="1">
    <location>
        <begin position="104"/>
        <end position="127"/>
    </location>
</feature>
<proteinExistence type="predicted"/>
<protein>
    <submittedName>
        <fullName evidence="3">DUF2946 domain-containing protein</fullName>
    </submittedName>
</protein>
<dbReference type="Proteomes" id="UP001211689">
    <property type="component" value="Unassembled WGS sequence"/>
</dbReference>
<dbReference type="RefSeq" id="WP_271472481.1">
    <property type="nucleotide sequence ID" value="NZ_JANEWF010000055.1"/>
</dbReference>
<dbReference type="Pfam" id="PF11162">
    <property type="entry name" value="DUF2946"/>
    <property type="match status" value="1"/>
</dbReference>